<dbReference type="GO" id="GO:0020037">
    <property type="term" value="F:heme binding"/>
    <property type="evidence" value="ECO:0007669"/>
    <property type="project" value="InterPro"/>
</dbReference>
<dbReference type="GO" id="GO:0009055">
    <property type="term" value="F:electron transfer activity"/>
    <property type="evidence" value="ECO:0007669"/>
    <property type="project" value="InterPro"/>
</dbReference>
<reference evidence="7 8" key="1">
    <citation type="submission" date="2018-10" db="EMBL/GenBank/DDBJ databases">
        <title>Genomic Encyclopedia of Archaeal and Bacterial Type Strains, Phase II (KMG-II): from individual species to whole genera.</title>
        <authorList>
            <person name="Goeker M."/>
        </authorList>
    </citation>
    <scope>NUCLEOTIDE SEQUENCE [LARGE SCALE GENOMIC DNA]</scope>
    <source>
        <strain evidence="7 8">DSM 23424</strain>
    </source>
</reference>
<feature type="chain" id="PRO_5018155708" description="Cytochrome c domain-containing protein" evidence="5">
    <location>
        <begin position="23"/>
        <end position="122"/>
    </location>
</feature>
<keyword evidence="1 4" id="KW-0349">Heme</keyword>
<dbReference type="SUPFAM" id="SSF46626">
    <property type="entry name" value="Cytochrome c"/>
    <property type="match status" value="1"/>
</dbReference>
<dbReference type="RefSeq" id="WP_121907075.1">
    <property type="nucleotide sequence ID" value="NZ_REFC01000012.1"/>
</dbReference>
<keyword evidence="5" id="KW-0732">Signal</keyword>
<feature type="domain" description="Cytochrome c" evidence="6">
    <location>
        <begin position="38"/>
        <end position="119"/>
    </location>
</feature>
<evidence type="ECO:0000256" key="5">
    <source>
        <dbReference type="SAM" id="SignalP"/>
    </source>
</evidence>
<evidence type="ECO:0000256" key="2">
    <source>
        <dbReference type="ARBA" id="ARBA00022723"/>
    </source>
</evidence>
<organism evidence="7 8">
    <name type="scientific">Ulvibacter antarcticus</name>
    <dbReference type="NCBI Taxonomy" id="442714"/>
    <lineage>
        <taxon>Bacteria</taxon>
        <taxon>Pseudomonadati</taxon>
        <taxon>Bacteroidota</taxon>
        <taxon>Flavobacteriia</taxon>
        <taxon>Flavobacteriales</taxon>
        <taxon>Flavobacteriaceae</taxon>
        <taxon>Ulvibacter</taxon>
    </lineage>
</organism>
<evidence type="ECO:0000256" key="1">
    <source>
        <dbReference type="ARBA" id="ARBA00022617"/>
    </source>
</evidence>
<dbReference type="AlphaFoldDB" id="A0A3L9YZV2"/>
<evidence type="ECO:0000256" key="3">
    <source>
        <dbReference type="ARBA" id="ARBA00023004"/>
    </source>
</evidence>
<dbReference type="InterPro" id="IPR036909">
    <property type="entry name" value="Cyt_c-like_dom_sf"/>
</dbReference>
<dbReference type="PROSITE" id="PS51257">
    <property type="entry name" value="PROKAR_LIPOPROTEIN"/>
    <property type="match status" value="1"/>
</dbReference>
<comment type="caution">
    <text evidence="7">The sequence shown here is derived from an EMBL/GenBank/DDBJ whole genome shotgun (WGS) entry which is preliminary data.</text>
</comment>
<accession>A0A3L9YZV2</accession>
<gene>
    <name evidence="7" type="ORF">BXY75_1517</name>
</gene>
<proteinExistence type="predicted"/>
<dbReference type="InterPro" id="IPR009056">
    <property type="entry name" value="Cyt_c-like_dom"/>
</dbReference>
<feature type="signal peptide" evidence="5">
    <location>
        <begin position="1"/>
        <end position="22"/>
    </location>
</feature>
<evidence type="ECO:0000313" key="7">
    <source>
        <dbReference type="EMBL" id="RMA64639.1"/>
    </source>
</evidence>
<dbReference type="EMBL" id="REFC01000012">
    <property type="protein sequence ID" value="RMA64639.1"/>
    <property type="molecule type" value="Genomic_DNA"/>
</dbReference>
<dbReference type="GO" id="GO:0046872">
    <property type="term" value="F:metal ion binding"/>
    <property type="evidence" value="ECO:0007669"/>
    <property type="project" value="UniProtKB-KW"/>
</dbReference>
<evidence type="ECO:0000256" key="4">
    <source>
        <dbReference type="PROSITE-ProRule" id="PRU00433"/>
    </source>
</evidence>
<evidence type="ECO:0000313" key="8">
    <source>
        <dbReference type="Proteomes" id="UP000271339"/>
    </source>
</evidence>
<dbReference type="OrthoDB" id="9786191at2"/>
<protein>
    <recommendedName>
        <fullName evidence="6">Cytochrome c domain-containing protein</fullName>
    </recommendedName>
</protein>
<dbReference type="PROSITE" id="PS51007">
    <property type="entry name" value="CYTC"/>
    <property type="match status" value="1"/>
</dbReference>
<evidence type="ECO:0000259" key="6">
    <source>
        <dbReference type="PROSITE" id="PS51007"/>
    </source>
</evidence>
<sequence>MKLLSYLSSIVFLILGSCTTHTYDDLEELQQAPPPLVVTYQDVAFVFENICSACHSNPPQNGAPMSLTNFALVKNAVETRGLLDRISRNEGESGLMPLGGPRLPQQDIDLIVQWNSDGLLEN</sequence>
<name>A0A3L9YZV2_9FLAO</name>
<keyword evidence="8" id="KW-1185">Reference proteome</keyword>
<dbReference type="Proteomes" id="UP000271339">
    <property type="component" value="Unassembled WGS sequence"/>
</dbReference>
<dbReference type="Gene3D" id="1.10.760.10">
    <property type="entry name" value="Cytochrome c-like domain"/>
    <property type="match status" value="1"/>
</dbReference>
<keyword evidence="3 4" id="KW-0408">Iron</keyword>
<keyword evidence="2 4" id="KW-0479">Metal-binding</keyword>